<dbReference type="PANTHER" id="PTHR42939:SF1">
    <property type="entry name" value="ABC TRANSPORTER ATP-BINDING PROTEIN ALBC-RELATED"/>
    <property type="match status" value="1"/>
</dbReference>
<dbReference type="Gene3D" id="3.40.50.300">
    <property type="entry name" value="P-loop containing nucleotide triphosphate hydrolases"/>
    <property type="match status" value="1"/>
</dbReference>
<dbReference type="Pfam" id="PF00005">
    <property type="entry name" value="ABC_tran"/>
    <property type="match status" value="1"/>
</dbReference>
<sequence>MFNINNLDQSFSSKRILREISCQFPNSGVSIIIGTNGCGKSTFMNVLSEMIPFSSGEIICNGFPIKSKEYNEQIFYIPSDFYLPEFMTGEEYINFILKHYKNADFLLVEFLLNLFDLAEYKNTLIEKYSFGMKKKIQVIASFCSFTPYILADEIFSGLDFDTVILLESLIDYFKEKRSFIIVSHDMDTLKRFPENIFIMNKGCITPFLGNVNDKNNIVKSIGGISDKINSLHEYFGNSKTIY</sequence>
<dbReference type="InterPro" id="IPR003439">
    <property type="entry name" value="ABC_transporter-like_ATP-bd"/>
</dbReference>
<keyword evidence="1" id="KW-0813">Transport</keyword>
<evidence type="ECO:0000313" key="5">
    <source>
        <dbReference type="EMBL" id="OJF71432.1"/>
    </source>
</evidence>
<evidence type="ECO:0000259" key="4">
    <source>
        <dbReference type="PROSITE" id="PS50893"/>
    </source>
</evidence>
<dbReference type="GO" id="GO:0005524">
    <property type="term" value="F:ATP binding"/>
    <property type="evidence" value="ECO:0007669"/>
    <property type="project" value="UniProtKB-KW"/>
</dbReference>
<accession>A0A1L8MKY1</accession>
<reference evidence="6" key="1">
    <citation type="submission" date="2016-06" db="EMBL/GenBank/DDBJ databases">
        <authorList>
            <person name="de Vries S.P.W."/>
            <person name="Hadjirin N.F."/>
            <person name="Lay E.M."/>
            <person name="Zadoks R.N."/>
            <person name="Peacock S.J."/>
            <person name="Parkhill J."/>
            <person name="Grant A.J."/>
            <person name="Mcdougall S."/>
            <person name="Holmes M.A."/>
        </authorList>
    </citation>
    <scope>NUCLEOTIDE SEQUENCE [LARGE SCALE GENOMIC DNA]</scope>
    <source>
        <strain evidence="6">NZ1587</strain>
    </source>
</reference>
<dbReference type="RefSeq" id="WP_071794493.1">
    <property type="nucleotide sequence ID" value="NZ_LZDD01000003.1"/>
</dbReference>
<evidence type="ECO:0000256" key="2">
    <source>
        <dbReference type="ARBA" id="ARBA00022741"/>
    </source>
</evidence>
<name>A0A1L8MKY1_9STRE</name>
<feature type="domain" description="ABC transporter" evidence="4">
    <location>
        <begin position="2"/>
        <end position="226"/>
    </location>
</feature>
<dbReference type="OrthoDB" id="2365508at2"/>
<dbReference type="PROSITE" id="PS50893">
    <property type="entry name" value="ABC_TRANSPORTER_2"/>
    <property type="match status" value="1"/>
</dbReference>
<dbReference type="AlphaFoldDB" id="A0A1L8MKY1"/>
<dbReference type="GO" id="GO:0016887">
    <property type="term" value="F:ATP hydrolysis activity"/>
    <property type="evidence" value="ECO:0007669"/>
    <property type="project" value="InterPro"/>
</dbReference>
<evidence type="ECO:0000256" key="3">
    <source>
        <dbReference type="ARBA" id="ARBA00022840"/>
    </source>
</evidence>
<dbReference type="InterPro" id="IPR017871">
    <property type="entry name" value="ABC_transporter-like_CS"/>
</dbReference>
<evidence type="ECO:0000256" key="1">
    <source>
        <dbReference type="ARBA" id="ARBA00022448"/>
    </source>
</evidence>
<dbReference type="STRING" id="1856638.A9Q68_09635"/>
<keyword evidence="3 5" id="KW-0067">ATP-binding</keyword>
<evidence type="ECO:0000313" key="6">
    <source>
        <dbReference type="Proteomes" id="UP000182015"/>
    </source>
</evidence>
<dbReference type="SUPFAM" id="SSF52540">
    <property type="entry name" value="P-loop containing nucleoside triphosphate hydrolases"/>
    <property type="match status" value="1"/>
</dbReference>
<dbReference type="PANTHER" id="PTHR42939">
    <property type="entry name" value="ABC TRANSPORTER ATP-BINDING PROTEIN ALBC-RELATED"/>
    <property type="match status" value="1"/>
</dbReference>
<keyword evidence="2" id="KW-0547">Nucleotide-binding</keyword>
<dbReference type="InterPro" id="IPR051782">
    <property type="entry name" value="ABC_Transporter_VariousFunc"/>
</dbReference>
<proteinExistence type="predicted"/>
<comment type="caution">
    <text evidence="5">The sequence shown here is derived from an EMBL/GenBank/DDBJ whole genome shotgun (WGS) entry which is preliminary data.</text>
</comment>
<gene>
    <name evidence="5" type="ORF">A9Q68_09635</name>
</gene>
<dbReference type="PROSITE" id="PS00211">
    <property type="entry name" value="ABC_TRANSPORTER_1"/>
    <property type="match status" value="1"/>
</dbReference>
<dbReference type="EMBL" id="LZDD01000003">
    <property type="protein sequence ID" value="OJF71432.1"/>
    <property type="molecule type" value="Genomic_DNA"/>
</dbReference>
<organism evidence="5 6">
    <name type="scientific">Streptococcus bovimastitidis</name>
    <dbReference type="NCBI Taxonomy" id="1856638"/>
    <lineage>
        <taxon>Bacteria</taxon>
        <taxon>Bacillati</taxon>
        <taxon>Bacillota</taxon>
        <taxon>Bacilli</taxon>
        <taxon>Lactobacillales</taxon>
        <taxon>Streptococcaceae</taxon>
        <taxon>Streptococcus</taxon>
    </lineage>
</organism>
<dbReference type="InterPro" id="IPR027417">
    <property type="entry name" value="P-loop_NTPase"/>
</dbReference>
<protein>
    <submittedName>
        <fullName evidence="5">ABC transporter ATP-binding protein</fullName>
    </submittedName>
</protein>
<dbReference type="Proteomes" id="UP000182015">
    <property type="component" value="Unassembled WGS sequence"/>
</dbReference>
<keyword evidence="6" id="KW-1185">Reference proteome</keyword>